<evidence type="ECO:0000313" key="5">
    <source>
        <dbReference type="Proteomes" id="UP001056429"/>
    </source>
</evidence>
<dbReference type="PANTHER" id="PTHR10491">
    <property type="entry name" value="DTDP-4-DEHYDRORHAMNOSE REDUCTASE"/>
    <property type="match status" value="1"/>
</dbReference>
<comment type="similarity">
    <text evidence="1 2">Belongs to the dTDP-4-dehydrorhamnose reductase family.</text>
</comment>
<dbReference type="Pfam" id="PF04321">
    <property type="entry name" value="RmlD_sub_bind"/>
    <property type="match status" value="1"/>
</dbReference>
<reference evidence="4" key="2">
    <citation type="submission" date="2021-04" db="EMBL/GenBank/DDBJ databases">
        <authorList>
            <person name="Dong X."/>
        </authorList>
    </citation>
    <scope>NUCLEOTIDE SEQUENCE</scope>
    <source>
        <strain evidence="4">ZWT</strain>
    </source>
</reference>
<dbReference type="EC" id="1.1.1.133" evidence="2"/>
<dbReference type="SUPFAM" id="SSF51735">
    <property type="entry name" value="NAD(P)-binding Rossmann-fold domains"/>
    <property type="match status" value="1"/>
</dbReference>
<comment type="caution">
    <text evidence="4">The sequence shown here is derived from an EMBL/GenBank/DDBJ whole genome shotgun (WGS) entry which is preliminary data.</text>
</comment>
<keyword evidence="2" id="KW-0560">Oxidoreductase</keyword>
<evidence type="ECO:0000313" key="4">
    <source>
        <dbReference type="EMBL" id="MCM1990979.1"/>
    </source>
</evidence>
<dbReference type="InterPro" id="IPR036291">
    <property type="entry name" value="NAD(P)-bd_dom_sf"/>
</dbReference>
<sequence length="287" mass="32962">MMKILITGGKGFLASRFKKRFEKEYEILALGRKELDITDKKNVESKFQEFNPDIVIHTAAIADTGKCENDPELSYKINVEGSINVARACNSVNAKLVYMSSEQVYNGNEESGPYNEEITPVPNTVYGKHKLKAEEEIKAILAEVWILRLTWLFGMPERNLKVNSNILFNTIKHILSGEEFKEPVNEYRGMTYVYEIVENIQKLFSIPYGIYNTGSENDLSRYNVVEGILKALGRDDLKVNKFNKDVERFKKKPRDLRISNLKLREQGIQFSTTEEGILKAIKEYSLI</sequence>
<gene>
    <name evidence="4" type="ORF">KDK92_14705</name>
</gene>
<dbReference type="PANTHER" id="PTHR10491:SF4">
    <property type="entry name" value="METHIONINE ADENOSYLTRANSFERASE 2 SUBUNIT BETA"/>
    <property type="match status" value="1"/>
</dbReference>
<dbReference type="GO" id="GO:0005829">
    <property type="term" value="C:cytosol"/>
    <property type="evidence" value="ECO:0007669"/>
    <property type="project" value="TreeGrafter"/>
</dbReference>
<organism evidence="4 5">
    <name type="scientific">Oceanirhabdus seepicola</name>
    <dbReference type="NCBI Taxonomy" id="2828781"/>
    <lineage>
        <taxon>Bacteria</taxon>
        <taxon>Bacillati</taxon>
        <taxon>Bacillota</taxon>
        <taxon>Clostridia</taxon>
        <taxon>Eubacteriales</taxon>
        <taxon>Clostridiaceae</taxon>
        <taxon>Oceanirhabdus</taxon>
    </lineage>
</organism>
<evidence type="ECO:0000256" key="2">
    <source>
        <dbReference type="RuleBase" id="RU364082"/>
    </source>
</evidence>
<reference evidence="4" key="1">
    <citation type="journal article" date="2021" name="mSystems">
        <title>Bacteria and Archaea Synergistically Convert Glycine Betaine to Biogenic Methane in the Formosa Cold Seep of the South China Sea.</title>
        <authorList>
            <person name="Li L."/>
            <person name="Zhang W."/>
            <person name="Zhang S."/>
            <person name="Song L."/>
            <person name="Sun Q."/>
            <person name="Zhang H."/>
            <person name="Xiang H."/>
            <person name="Dong X."/>
        </authorList>
    </citation>
    <scope>NUCLEOTIDE SEQUENCE</scope>
    <source>
        <strain evidence="4">ZWT</strain>
    </source>
</reference>
<comment type="pathway">
    <text evidence="2">Carbohydrate biosynthesis; dTDP-L-rhamnose biosynthesis.</text>
</comment>
<feature type="domain" description="RmlD-like substrate binding" evidence="3">
    <location>
        <begin position="2"/>
        <end position="284"/>
    </location>
</feature>
<name>A0A9J6P362_9CLOT</name>
<dbReference type="EMBL" id="JAGSOJ010000003">
    <property type="protein sequence ID" value="MCM1990979.1"/>
    <property type="molecule type" value="Genomic_DNA"/>
</dbReference>
<proteinExistence type="inferred from homology"/>
<evidence type="ECO:0000259" key="3">
    <source>
        <dbReference type="Pfam" id="PF04321"/>
    </source>
</evidence>
<comment type="function">
    <text evidence="2">Catalyzes the reduction of dTDP-6-deoxy-L-lyxo-4-hexulose to yield dTDP-L-rhamnose.</text>
</comment>
<dbReference type="GO" id="GO:0008831">
    <property type="term" value="F:dTDP-4-dehydrorhamnose reductase activity"/>
    <property type="evidence" value="ECO:0007669"/>
    <property type="project" value="UniProtKB-EC"/>
</dbReference>
<accession>A0A9J6P362</accession>
<dbReference type="GO" id="GO:0019305">
    <property type="term" value="P:dTDP-rhamnose biosynthetic process"/>
    <property type="evidence" value="ECO:0007669"/>
    <property type="project" value="TreeGrafter"/>
</dbReference>
<dbReference type="InterPro" id="IPR029903">
    <property type="entry name" value="RmlD-like-bd"/>
</dbReference>
<dbReference type="AlphaFoldDB" id="A0A9J6P362"/>
<keyword evidence="5" id="KW-1185">Reference proteome</keyword>
<protein>
    <recommendedName>
        <fullName evidence="2">dTDP-4-dehydrorhamnose reductase</fullName>
        <ecNumber evidence="2">1.1.1.133</ecNumber>
    </recommendedName>
</protein>
<dbReference type="Gene3D" id="3.40.50.720">
    <property type="entry name" value="NAD(P)-binding Rossmann-like Domain"/>
    <property type="match status" value="1"/>
</dbReference>
<dbReference type="Proteomes" id="UP001056429">
    <property type="component" value="Unassembled WGS sequence"/>
</dbReference>
<keyword evidence="2" id="KW-0521">NADP</keyword>
<dbReference type="InterPro" id="IPR005913">
    <property type="entry name" value="dTDP_dehydrorham_reduct"/>
</dbReference>
<evidence type="ECO:0000256" key="1">
    <source>
        <dbReference type="ARBA" id="ARBA00010944"/>
    </source>
</evidence>